<protein>
    <submittedName>
        <fullName evidence="1">Uncharacterized protein</fullName>
    </submittedName>
</protein>
<proteinExistence type="predicted"/>
<dbReference type="Proteomes" id="UP000634206">
    <property type="component" value="Unassembled WGS sequence"/>
</dbReference>
<organism evidence="1 2">
    <name type="scientific">Oceaniferula flava</name>
    <dbReference type="NCBI Taxonomy" id="2800421"/>
    <lineage>
        <taxon>Bacteria</taxon>
        <taxon>Pseudomonadati</taxon>
        <taxon>Verrucomicrobiota</taxon>
        <taxon>Verrucomicrobiia</taxon>
        <taxon>Verrucomicrobiales</taxon>
        <taxon>Verrucomicrobiaceae</taxon>
        <taxon>Oceaniferula</taxon>
    </lineage>
</organism>
<sequence>MEKILNRHPSLRPVWKEVPDSKNGFLLWLNFMERRGGALATDDDVDFEMPNKIYEIIYEMTDWDGEAVDHFLTEKASILNEVRRIGLLEHQSAAGISVDRYSFVPASFAKKCMDLLCADARVAAGKGDSERALESLRAALGIARHHAGIEVPSLINETIAVLGQLTVYQTAVRDVIPALDLDPSDLRVWREKLQPVSNERFSQVMRGEFFVGVRGLVIPWVNYDPEKMMEDGLPDKDAFYDALAGLMKFRMNRTDWLNPLGMWQVSHGVWEYEFDSDLSRESRDLIDVYSIGFEVYTKGWTRARSIYRYYNAALAIAAGDEPPLELITGKAFLFDEKTRVLSFPDDPVLEGLQPEEDVVVPLAS</sequence>
<gene>
    <name evidence="1" type="ORF">JIN83_03420</name>
</gene>
<evidence type="ECO:0000313" key="1">
    <source>
        <dbReference type="EMBL" id="MBK1853992.1"/>
    </source>
</evidence>
<dbReference type="RefSeq" id="WP_309488600.1">
    <property type="nucleotide sequence ID" value="NZ_JAENIG010000002.1"/>
</dbReference>
<dbReference type="AlphaFoldDB" id="A0AAE2V7L2"/>
<accession>A0AAE2V7L2</accession>
<comment type="caution">
    <text evidence="1">The sequence shown here is derived from an EMBL/GenBank/DDBJ whole genome shotgun (WGS) entry which is preliminary data.</text>
</comment>
<keyword evidence="2" id="KW-1185">Reference proteome</keyword>
<reference evidence="1" key="1">
    <citation type="submission" date="2021-01" db="EMBL/GenBank/DDBJ databases">
        <title>Modified the classification status of verrucomicrobia.</title>
        <authorList>
            <person name="Feng X."/>
        </authorList>
    </citation>
    <scope>NUCLEOTIDE SEQUENCE</scope>
    <source>
        <strain evidence="1">5K15</strain>
    </source>
</reference>
<evidence type="ECO:0000313" key="2">
    <source>
        <dbReference type="Proteomes" id="UP000634206"/>
    </source>
</evidence>
<dbReference type="EMBL" id="JAENIG010000002">
    <property type="protein sequence ID" value="MBK1853992.1"/>
    <property type="molecule type" value="Genomic_DNA"/>
</dbReference>
<name>A0AAE2V7L2_9BACT</name>